<dbReference type="RefSeq" id="WP_253054790.1">
    <property type="nucleotide sequence ID" value="NZ_JAMXWN010000008.1"/>
</dbReference>
<evidence type="ECO:0000313" key="2">
    <source>
        <dbReference type="Proteomes" id="UP001596267"/>
    </source>
</evidence>
<accession>A0ABW1WHP0</accession>
<sequence>MKTKKAAQLLMSFFELEQTLISHHEDPRPRFLEWIKDQQAKYFNAYVSGMAHDMEWENKSFAKTLKEPKEFLSLKRVVKETKKPSTSAKADDSKFKIYQKSTSAIIAQ</sequence>
<dbReference type="EMBL" id="JBHSTQ010000008">
    <property type="protein sequence ID" value="MFC6386734.1"/>
    <property type="molecule type" value="Genomic_DNA"/>
</dbReference>
<keyword evidence="2" id="KW-1185">Reference proteome</keyword>
<name>A0ABW1WHP0_9BACL</name>
<gene>
    <name evidence="1" type="ORF">ACFP7A_08970</name>
</gene>
<reference evidence="2" key="1">
    <citation type="journal article" date="2019" name="Int. J. Syst. Evol. Microbiol.">
        <title>The Global Catalogue of Microorganisms (GCM) 10K type strain sequencing project: providing services to taxonomists for standard genome sequencing and annotation.</title>
        <authorList>
            <consortium name="The Broad Institute Genomics Platform"/>
            <consortium name="The Broad Institute Genome Sequencing Center for Infectious Disease"/>
            <person name="Wu L."/>
            <person name="Ma J."/>
        </authorList>
    </citation>
    <scope>NUCLEOTIDE SEQUENCE [LARGE SCALE GENOMIC DNA]</scope>
    <source>
        <strain evidence="2">CCUG 42001</strain>
    </source>
</reference>
<evidence type="ECO:0000313" key="1">
    <source>
        <dbReference type="EMBL" id="MFC6386734.1"/>
    </source>
</evidence>
<organism evidence="1 2">
    <name type="scientific">Sporolactobacillus kofuensis</name>
    <dbReference type="NCBI Taxonomy" id="269672"/>
    <lineage>
        <taxon>Bacteria</taxon>
        <taxon>Bacillati</taxon>
        <taxon>Bacillota</taxon>
        <taxon>Bacilli</taxon>
        <taxon>Bacillales</taxon>
        <taxon>Sporolactobacillaceae</taxon>
        <taxon>Sporolactobacillus</taxon>
    </lineage>
</organism>
<dbReference type="Proteomes" id="UP001596267">
    <property type="component" value="Unassembled WGS sequence"/>
</dbReference>
<protein>
    <submittedName>
        <fullName evidence="1">Uncharacterized protein</fullName>
    </submittedName>
</protein>
<comment type="caution">
    <text evidence="1">The sequence shown here is derived from an EMBL/GenBank/DDBJ whole genome shotgun (WGS) entry which is preliminary data.</text>
</comment>
<proteinExistence type="predicted"/>